<reference evidence="1" key="1">
    <citation type="journal article" date="2022" name="J. Hered.">
        <title>A De Novo Chromosome-Level Genome Assembly of the White-Tailed Deer, Odocoileus Virginianus.</title>
        <authorList>
            <person name="London E.W."/>
            <person name="Roca A.L."/>
            <person name="Novakofski J.E."/>
            <person name="Mateus-Pinilla N.E."/>
        </authorList>
    </citation>
    <scope>NUCLEOTIDE SEQUENCE [LARGE SCALE GENOMIC DNA]</scope>
</reference>
<protein>
    <submittedName>
        <fullName evidence="2">Interleukin-32 isoform X1</fullName>
    </submittedName>
</protein>
<dbReference type="OrthoDB" id="9715029at2759"/>
<dbReference type="Pfam" id="PF15225">
    <property type="entry name" value="IL32"/>
    <property type="match status" value="1"/>
</dbReference>
<dbReference type="InterPro" id="IPR028067">
    <property type="entry name" value="IL-32"/>
</dbReference>
<keyword evidence="1" id="KW-1185">Reference proteome</keyword>
<accession>A0A6J0YV89</accession>
<dbReference type="AlphaFoldDB" id="A0A6J0YV89"/>
<evidence type="ECO:0000313" key="2">
    <source>
        <dbReference type="RefSeq" id="XP_020765539.2"/>
    </source>
</evidence>
<dbReference type="GO" id="GO:0006955">
    <property type="term" value="P:immune response"/>
    <property type="evidence" value="ECO:0007669"/>
    <property type="project" value="InterPro"/>
</dbReference>
<dbReference type="InParanoid" id="A0A6J0YV89"/>
<dbReference type="PANTHER" id="PTHR48490">
    <property type="entry name" value="INTERLEUKIN-32"/>
    <property type="match status" value="1"/>
</dbReference>
<dbReference type="GeneID" id="110148041"/>
<dbReference type="Proteomes" id="UP001652640">
    <property type="component" value="Chromosome 33"/>
</dbReference>
<dbReference type="RefSeq" id="XP_020765539.2">
    <property type="nucleotide sequence ID" value="XM_020909880.2"/>
</dbReference>
<dbReference type="KEGG" id="ovr:110148041"/>
<organism evidence="1 2">
    <name type="scientific">Odocoileus virginianus</name>
    <name type="common">White-tailed deer</name>
    <dbReference type="NCBI Taxonomy" id="9874"/>
    <lineage>
        <taxon>Eukaryota</taxon>
        <taxon>Metazoa</taxon>
        <taxon>Chordata</taxon>
        <taxon>Craniata</taxon>
        <taxon>Vertebrata</taxon>
        <taxon>Euteleostomi</taxon>
        <taxon>Mammalia</taxon>
        <taxon>Eutheria</taxon>
        <taxon>Laurasiatheria</taxon>
        <taxon>Artiodactyla</taxon>
        <taxon>Ruminantia</taxon>
        <taxon>Pecora</taxon>
        <taxon>Cervidae</taxon>
        <taxon>Odocoileinae</taxon>
        <taxon>Odocoileus</taxon>
    </lineage>
</organism>
<dbReference type="PANTHER" id="PTHR48490:SF1">
    <property type="entry name" value="INTERLEUKIN-32"/>
    <property type="match status" value="1"/>
</dbReference>
<reference evidence="2" key="2">
    <citation type="submission" date="2025-08" db="UniProtKB">
        <authorList>
            <consortium name="RefSeq"/>
        </authorList>
    </citation>
    <scope>IDENTIFICATION</scope>
    <source>
        <tissue evidence="2">Tongue muscle</tissue>
    </source>
</reference>
<gene>
    <name evidence="2" type="primary">IL32</name>
</gene>
<evidence type="ECO:0000313" key="1">
    <source>
        <dbReference type="Proteomes" id="UP001652640"/>
    </source>
</evidence>
<proteinExistence type="predicted"/>
<sequence length="170" mass="19528">MSFTRGVPHDADSLRAQMHRRVDYFCNMMGNQPEEAQMEAAQGEMEEALSEDIVEYLEDHIQENLPESQQESRALLLEARQEVRRRIQRPSVSASLEVQNPEESIWARAWRRFLGFLQSLQQRCWDVLTWLREKAAAILEAICRAVEAVWGLLSGISFSVGQLVGNLIQV</sequence>
<name>A0A6J0YV89_ODOVR</name>